<dbReference type="AlphaFoldDB" id="A0A0F8YUJ3"/>
<feature type="non-terminal residue" evidence="2">
    <location>
        <position position="1"/>
    </location>
</feature>
<keyword evidence="1" id="KW-0812">Transmembrane</keyword>
<evidence type="ECO:0000313" key="2">
    <source>
        <dbReference type="EMBL" id="KKK57744.1"/>
    </source>
</evidence>
<sequence>MDINIRLNLWVITQIVLLVIHYGFEIILPWWLLWFPLISVLFVVSVIVLIILIVLISSILWEIAN</sequence>
<dbReference type="EMBL" id="LAZR01064321">
    <property type="protein sequence ID" value="KKK57744.1"/>
    <property type="molecule type" value="Genomic_DNA"/>
</dbReference>
<reference evidence="2" key="1">
    <citation type="journal article" date="2015" name="Nature">
        <title>Complex archaea that bridge the gap between prokaryotes and eukaryotes.</title>
        <authorList>
            <person name="Spang A."/>
            <person name="Saw J.H."/>
            <person name="Jorgensen S.L."/>
            <person name="Zaremba-Niedzwiedzka K."/>
            <person name="Martijn J."/>
            <person name="Lind A.E."/>
            <person name="van Eijk R."/>
            <person name="Schleper C."/>
            <person name="Guy L."/>
            <person name="Ettema T.J."/>
        </authorList>
    </citation>
    <scope>NUCLEOTIDE SEQUENCE</scope>
</reference>
<name>A0A0F8YUJ3_9ZZZZ</name>
<accession>A0A0F8YUJ3</accession>
<organism evidence="2">
    <name type="scientific">marine sediment metagenome</name>
    <dbReference type="NCBI Taxonomy" id="412755"/>
    <lineage>
        <taxon>unclassified sequences</taxon>
        <taxon>metagenomes</taxon>
        <taxon>ecological metagenomes</taxon>
    </lineage>
</organism>
<proteinExistence type="predicted"/>
<comment type="caution">
    <text evidence="2">The sequence shown here is derived from an EMBL/GenBank/DDBJ whole genome shotgun (WGS) entry which is preliminary data.</text>
</comment>
<feature type="transmembrane region" description="Helical" evidence="1">
    <location>
        <begin position="7"/>
        <end position="24"/>
    </location>
</feature>
<keyword evidence="1" id="KW-1133">Transmembrane helix</keyword>
<protein>
    <submittedName>
        <fullName evidence="2">Uncharacterized protein</fullName>
    </submittedName>
</protein>
<feature type="transmembrane region" description="Helical" evidence="1">
    <location>
        <begin position="30"/>
        <end position="61"/>
    </location>
</feature>
<keyword evidence="1" id="KW-0472">Membrane</keyword>
<evidence type="ECO:0000256" key="1">
    <source>
        <dbReference type="SAM" id="Phobius"/>
    </source>
</evidence>
<gene>
    <name evidence="2" type="ORF">LCGC14_3051360</name>
</gene>